<gene>
    <name evidence="6" type="ORF">R6U77_08150</name>
</gene>
<evidence type="ECO:0000259" key="5">
    <source>
        <dbReference type="PROSITE" id="PS50977"/>
    </source>
</evidence>
<dbReference type="InterPro" id="IPR009057">
    <property type="entry name" value="Homeodomain-like_sf"/>
</dbReference>
<dbReference type="EMBL" id="CP137624">
    <property type="protein sequence ID" value="WPK13624.1"/>
    <property type="molecule type" value="Genomic_DNA"/>
</dbReference>
<evidence type="ECO:0000256" key="3">
    <source>
        <dbReference type="ARBA" id="ARBA00023163"/>
    </source>
</evidence>
<evidence type="ECO:0000256" key="4">
    <source>
        <dbReference type="PROSITE-ProRule" id="PRU00335"/>
    </source>
</evidence>
<dbReference type="Gene3D" id="1.10.10.60">
    <property type="entry name" value="Homeodomain-like"/>
    <property type="match status" value="1"/>
</dbReference>
<name>A0ABZ0S2T1_9BACI</name>
<sequence>MVRQREFDEERALDEAMQLFWEKGYKATSLSDLTKKMGIQRPSLYSAFGDKEELFEAALRKYIKQHSFDIRKKLQNHQSVKEAFRMFFEELVEEAYKENPSKGCFCINTMVELAPHDEKFEILTREHQMYLSVIFQEMIVTGINSGELKSSLNIKMLAQTLVVSLIGLTVLMKSRPDRSFVDNSVMMILSLLK</sequence>
<dbReference type="InterPro" id="IPR036271">
    <property type="entry name" value="Tet_transcr_reg_TetR-rel_C_sf"/>
</dbReference>
<reference evidence="6 7" key="1">
    <citation type="submission" date="2023-09" db="EMBL/GenBank/DDBJ databases">
        <authorList>
            <person name="Page C.A."/>
            <person name="Perez-Diaz I.M."/>
        </authorList>
    </citation>
    <scope>NUCLEOTIDE SEQUENCE [LARGE SCALE GENOMIC DNA]</scope>
    <source>
        <strain evidence="6 7">Ll15</strain>
    </source>
</reference>
<feature type="domain" description="HTH tetR-type" evidence="5">
    <location>
        <begin position="6"/>
        <end position="66"/>
    </location>
</feature>
<dbReference type="Pfam" id="PF16925">
    <property type="entry name" value="TetR_C_13"/>
    <property type="match status" value="1"/>
</dbReference>
<proteinExistence type="predicted"/>
<dbReference type="PRINTS" id="PR00455">
    <property type="entry name" value="HTHTETR"/>
</dbReference>
<dbReference type="InterPro" id="IPR001647">
    <property type="entry name" value="HTH_TetR"/>
</dbReference>
<dbReference type="SUPFAM" id="SSF46689">
    <property type="entry name" value="Homeodomain-like"/>
    <property type="match status" value="1"/>
</dbReference>
<evidence type="ECO:0000256" key="1">
    <source>
        <dbReference type="ARBA" id="ARBA00023015"/>
    </source>
</evidence>
<keyword evidence="7" id="KW-1185">Reference proteome</keyword>
<keyword evidence="1" id="KW-0805">Transcription regulation</keyword>
<dbReference type="PANTHER" id="PTHR47506">
    <property type="entry name" value="TRANSCRIPTIONAL REGULATORY PROTEIN"/>
    <property type="match status" value="1"/>
</dbReference>
<keyword evidence="2 4" id="KW-0238">DNA-binding</keyword>
<evidence type="ECO:0000313" key="6">
    <source>
        <dbReference type="EMBL" id="WPK13624.1"/>
    </source>
</evidence>
<evidence type="ECO:0000313" key="7">
    <source>
        <dbReference type="Proteomes" id="UP001322664"/>
    </source>
</evidence>
<dbReference type="PROSITE" id="PS01081">
    <property type="entry name" value="HTH_TETR_1"/>
    <property type="match status" value="1"/>
</dbReference>
<dbReference type="RefSeq" id="WP_319838099.1">
    <property type="nucleotide sequence ID" value="NZ_CP137624.1"/>
</dbReference>
<dbReference type="Pfam" id="PF00440">
    <property type="entry name" value="TetR_N"/>
    <property type="match status" value="1"/>
</dbReference>
<dbReference type="SUPFAM" id="SSF48498">
    <property type="entry name" value="Tetracyclin repressor-like, C-terminal domain"/>
    <property type="match status" value="1"/>
</dbReference>
<dbReference type="InterPro" id="IPR023772">
    <property type="entry name" value="DNA-bd_HTH_TetR-type_CS"/>
</dbReference>
<accession>A0ABZ0S2T1</accession>
<dbReference type="PROSITE" id="PS50977">
    <property type="entry name" value="HTH_TETR_2"/>
    <property type="match status" value="1"/>
</dbReference>
<keyword evidence="3" id="KW-0804">Transcription</keyword>
<organism evidence="6 7">
    <name type="scientific">Lysinibacillus louembei</name>
    <dbReference type="NCBI Taxonomy" id="1470088"/>
    <lineage>
        <taxon>Bacteria</taxon>
        <taxon>Bacillati</taxon>
        <taxon>Bacillota</taxon>
        <taxon>Bacilli</taxon>
        <taxon>Bacillales</taxon>
        <taxon>Bacillaceae</taxon>
        <taxon>Lysinibacillus</taxon>
    </lineage>
</organism>
<protein>
    <submittedName>
        <fullName evidence="6">TetR/AcrR family transcriptional regulator</fullName>
    </submittedName>
</protein>
<dbReference type="Proteomes" id="UP001322664">
    <property type="component" value="Chromosome"/>
</dbReference>
<evidence type="ECO:0000256" key="2">
    <source>
        <dbReference type="ARBA" id="ARBA00023125"/>
    </source>
</evidence>
<feature type="DNA-binding region" description="H-T-H motif" evidence="4">
    <location>
        <begin position="29"/>
        <end position="48"/>
    </location>
</feature>
<dbReference type="PANTHER" id="PTHR47506:SF1">
    <property type="entry name" value="HTH-TYPE TRANSCRIPTIONAL REGULATOR YJDC"/>
    <property type="match status" value="1"/>
</dbReference>
<dbReference type="InterPro" id="IPR011075">
    <property type="entry name" value="TetR_C"/>
</dbReference>
<dbReference type="Gene3D" id="1.10.357.10">
    <property type="entry name" value="Tetracycline Repressor, domain 2"/>
    <property type="match status" value="1"/>
</dbReference>